<evidence type="ECO:0000256" key="4">
    <source>
        <dbReference type="ARBA" id="ARBA00022553"/>
    </source>
</evidence>
<dbReference type="Pfam" id="PF00359">
    <property type="entry name" value="PTS_EIIA_2"/>
    <property type="match status" value="1"/>
</dbReference>
<keyword evidence="4" id="KW-0597">Phosphoprotein</keyword>
<keyword evidence="12" id="KW-0762">Sugar transport</keyword>
<keyword evidence="6" id="KW-0598">Phosphotransferase system</keyword>
<evidence type="ECO:0000259" key="11">
    <source>
        <dbReference type="PROSITE" id="PS51094"/>
    </source>
</evidence>
<dbReference type="PANTHER" id="PTHR36203">
    <property type="entry name" value="ASCORBATE-SPECIFIC PTS SYSTEM EIIA COMPONENT"/>
    <property type="match status" value="1"/>
</dbReference>
<evidence type="ECO:0000256" key="9">
    <source>
        <dbReference type="ARBA" id="ARBA00041175"/>
    </source>
</evidence>
<dbReference type="EMBL" id="JBHUNE010000003">
    <property type="protein sequence ID" value="MFD2757880.1"/>
    <property type="molecule type" value="Genomic_DNA"/>
</dbReference>
<dbReference type="PROSITE" id="PS51094">
    <property type="entry name" value="PTS_EIIA_TYPE_2"/>
    <property type="match status" value="1"/>
</dbReference>
<comment type="function">
    <text evidence="8">The phosphoenolpyruvate-dependent sugar phosphotransferase system (sugar PTS), a major carbohydrate active transport system, catalyzes the phosphorylation of incoming sugar substrates concomitantly with their translocation across the cell membrane. The enzyme II UlaABC PTS system is involved in ascorbate transport.</text>
</comment>
<name>A0ABW5UXA4_9MICO</name>
<dbReference type="SUPFAM" id="SSF55804">
    <property type="entry name" value="Phoshotransferase/anion transport protein"/>
    <property type="match status" value="1"/>
</dbReference>
<evidence type="ECO:0000313" key="12">
    <source>
        <dbReference type="EMBL" id="MFD2757880.1"/>
    </source>
</evidence>
<feature type="domain" description="PTS EIIA type-2" evidence="11">
    <location>
        <begin position="7"/>
        <end position="151"/>
    </location>
</feature>
<dbReference type="PANTHER" id="PTHR36203:SF1">
    <property type="entry name" value="ASCORBATE-SPECIFIC PTS SYSTEM EIIA COMPONENT"/>
    <property type="match status" value="1"/>
</dbReference>
<comment type="caution">
    <text evidence="12">The sequence shown here is derived from an EMBL/GenBank/DDBJ whole genome shotgun (WGS) entry which is preliminary data.</text>
</comment>
<evidence type="ECO:0000256" key="10">
    <source>
        <dbReference type="ARBA" id="ARBA00042072"/>
    </source>
</evidence>
<dbReference type="Proteomes" id="UP001597492">
    <property type="component" value="Unassembled WGS sequence"/>
</dbReference>
<organism evidence="12 13">
    <name type="scientific">Gulosibacter faecalis</name>
    <dbReference type="NCBI Taxonomy" id="272240"/>
    <lineage>
        <taxon>Bacteria</taxon>
        <taxon>Bacillati</taxon>
        <taxon>Actinomycetota</taxon>
        <taxon>Actinomycetes</taxon>
        <taxon>Micrococcales</taxon>
        <taxon>Microbacteriaceae</taxon>
        <taxon>Gulosibacter</taxon>
    </lineage>
</organism>
<dbReference type="RefSeq" id="WP_019619805.1">
    <property type="nucleotide sequence ID" value="NZ_JBHUNE010000003.1"/>
</dbReference>
<evidence type="ECO:0000256" key="1">
    <source>
        <dbReference type="ARBA" id="ARBA00004496"/>
    </source>
</evidence>
<keyword evidence="13" id="KW-1185">Reference proteome</keyword>
<accession>A0ABW5UXA4</accession>
<evidence type="ECO:0000256" key="7">
    <source>
        <dbReference type="ARBA" id="ARBA00022777"/>
    </source>
</evidence>
<keyword evidence="7" id="KW-0418">Kinase</keyword>
<sequence length="153" mass="15977">MSAAKTLFTDPKLVLAGAKATDWRDAVRQSTALLVREGYVTRQYPGKVISVIDRYGPYTVIAPGLALVHAQPSADSLKAGTAAVTFPDGVAFGHAHFDPVGLVIAVATTNAAAHIEVIADIAAQLERDGGIVDRAVRAKTDAELYAALGVIEP</sequence>
<comment type="subcellular location">
    <subcellularLocation>
        <location evidence="1">Cytoplasm</location>
    </subcellularLocation>
</comment>
<protein>
    <recommendedName>
        <fullName evidence="9">Ascorbate-specific PTS system EIIA component</fullName>
    </recommendedName>
    <alternativeName>
        <fullName evidence="10">Ascorbate-specific phosphotransferase enzyme IIA component</fullName>
    </alternativeName>
</protein>
<evidence type="ECO:0000256" key="8">
    <source>
        <dbReference type="ARBA" id="ARBA00037387"/>
    </source>
</evidence>
<keyword evidence="5" id="KW-0808">Transferase</keyword>
<dbReference type="Gene3D" id="3.40.930.10">
    <property type="entry name" value="Mannitol-specific EII, Chain A"/>
    <property type="match status" value="1"/>
</dbReference>
<gene>
    <name evidence="12" type="ORF">ACFSW7_05765</name>
</gene>
<dbReference type="InterPro" id="IPR002178">
    <property type="entry name" value="PTS_EIIA_type-2_dom"/>
</dbReference>
<proteinExistence type="predicted"/>
<dbReference type="InterPro" id="IPR051351">
    <property type="entry name" value="Ascorbate-PTS_EIIA_comp"/>
</dbReference>
<reference evidence="13" key="1">
    <citation type="journal article" date="2019" name="Int. J. Syst. Evol. Microbiol.">
        <title>The Global Catalogue of Microorganisms (GCM) 10K type strain sequencing project: providing services to taxonomists for standard genome sequencing and annotation.</title>
        <authorList>
            <consortium name="The Broad Institute Genomics Platform"/>
            <consortium name="The Broad Institute Genome Sequencing Center for Infectious Disease"/>
            <person name="Wu L."/>
            <person name="Ma J."/>
        </authorList>
    </citation>
    <scope>NUCLEOTIDE SEQUENCE [LARGE SCALE GENOMIC DNA]</scope>
    <source>
        <strain evidence="13">TISTR 1514</strain>
    </source>
</reference>
<evidence type="ECO:0000256" key="5">
    <source>
        <dbReference type="ARBA" id="ARBA00022679"/>
    </source>
</evidence>
<keyword evidence="2" id="KW-0813">Transport</keyword>
<evidence type="ECO:0000256" key="6">
    <source>
        <dbReference type="ARBA" id="ARBA00022683"/>
    </source>
</evidence>
<evidence type="ECO:0000256" key="3">
    <source>
        <dbReference type="ARBA" id="ARBA00022490"/>
    </source>
</evidence>
<keyword evidence="3" id="KW-0963">Cytoplasm</keyword>
<evidence type="ECO:0000256" key="2">
    <source>
        <dbReference type="ARBA" id="ARBA00022448"/>
    </source>
</evidence>
<evidence type="ECO:0000313" key="13">
    <source>
        <dbReference type="Proteomes" id="UP001597492"/>
    </source>
</evidence>
<dbReference type="InterPro" id="IPR016152">
    <property type="entry name" value="PTrfase/Anion_transptr"/>
</dbReference>